<dbReference type="NCBIfam" id="TIGR02913">
    <property type="entry name" value="HAF_rpt"/>
    <property type="match status" value="1"/>
</dbReference>
<organism evidence="2 3">
    <name type="scientific">Nitrosospira multiformis</name>
    <dbReference type="NCBI Taxonomy" id="1231"/>
    <lineage>
        <taxon>Bacteria</taxon>
        <taxon>Pseudomonadati</taxon>
        <taxon>Pseudomonadota</taxon>
        <taxon>Betaproteobacteria</taxon>
        <taxon>Nitrosomonadales</taxon>
        <taxon>Nitrosomonadaceae</taxon>
        <taxon>Nitrosospira</taxon>
    </lineage>
</organism>
<dbReference type="InterPro" id="IPR014262">
    <property type="entry name" value="HAF_rpt"/>
</dbReference>
<proteinExistence type="predicted"/>
<evidence type="ECO:0000256" key="1">
    <source>
        <dbReference type="SAM" id="SignalP"/>
    </source>
</evidence>
<protein>
    <submittedName>
        <fullName evidence="2">Probable extracellular repeat, HAF family</fullName>
    </submittedName>
</protein>
<evidence type="ECO:0000313" key="3">
    <source>
        <dbReference type="Proteomes" id="UP000182649"/>
    </source>
</evidence>
<dbReference type="EMBL" id="FPBZ01000002">
    <property type="protein sequence ID" value="SFU39050.1"/>
    <property type="molecule type" value="Genomic_DNA"/>
</dbReference>
<dbReference type="RefSeq" id="WP_074973012.1">
    <property type="nucleotide sequence ID" value="NZ_FPBZ01000002.1"/>
</dbReference>
<dbReference type="Proteomes" id="UP000182649">
    <property type="component" value="Unassembled WGS sequence"/>
</dbReference>
<gene>
    <name evidence="2" type="ORF">SAMN05216417_102165</name>
</gene>
<sequence length="105" mass="10806">MIINNCFNFRSFTLAAVLITGLGLVTHATAQDRSFLVDLNSRTVTDIGSLFGGSTVATGINDAGQVVGYSSSRAFITGPDGVGMRDLATLGGNTAGLKPSTIPVR</sequence>
<keyword evidence="1" id="KW-0732">Signal</keyword>
<name>A0A1I7FS83_9PROT</name>
<evidence type="ECO:0000313" key="2">
    <source>
        <dbReference type="EMBL" id="SFU39050.1"/>
    </source>
</evidence>
<feature type="signal peptide" evidence="1">
    <location>
        <begin position="1"/>
        <end position="30"/>
    </location>
</feature>
<feature type="chain" id="PRO_5010224361" evidence="1">
    <location>
        <begin position="31"/>
        <end position="105"/>
    </location>
</feature>
<accession>A0A1I7FS83</accession>
<reference evidence="2 3" key="1">
    <citation type="submission" date="2016-10" db="EMBL/GenBank/DDBJ databases">
        <authorList>
            <person name="de Groot N.N."/>
        </authorList>
    </citation>
    <scope>NUCLEOTIDE SEQUENCE [LARGE SCALE GENOMIC DNA]</scope>
    <source>
        <strain evidence="2 3">Nl14</strain>
    </source>
</reference>
<dbReference type="AlphaFoldDB" id="A0A1I7FS83"/>
<dbReference type="OrthoDB" id="8565104at2"/>